<name>A0A1T4XX19_9BACT</name>
<keyword evidence="1" id="KW-0732">Signal</keyword>
<feature type="signal peptide" evidence="1">
    <location>
        <begin position="1"/>
        <end position="24"/>
    </location>
</feature>
<feature type="chain" id="PRO_5013182486" description="DUF3859 domain-containing protein" evidence="1">
    <location>
        <begin position="25"/>
        <end position="155"/>
    </location>
</feature>
<dbReference type="STRING" id="1121449.SAMN02745704_02551"/>
<organism evidence="2 3">
    <name type="scientific">Paucidesulfovibrio gracilis DSM 16080</name>
    <dbReference type="NCBI Taxonomy" id="1121449"/>
    <lineage>
        <taxon>Bacteria</taxon>
        <taxon>Pseudomonadati</taxon>
        <taxon>Thermodesulfobacteriota</taxon>
        <taxon>Desulfovibrionia</taxon>
        <taxon>Desulfovibrionales</taxon>
        <taxon>Desulfovibrionaceae</taxon>
        <taxon>Paucidesulfovibrio</taxon>
    </lineage>
</organism>
<keyword evidence="3" id="KW-1185">Reference proteome</keyword>
<protein>
    <recommendedName>
        <fullName evidence="4">DUF3859 domain-containing protein</fullName>
    </recommendedName>
</protein>
<sequence length="155" mass="16941">MSSTLRPFLTWLVLLSLFACPAGAGAKTSTSATLLDHGILASGDGLAGKRINIVRRTTRIPGRQGMAFGILFRLEADSTVPVSYHTVISFRPARGVVTGQPNLRLSRTHRASPGETVGLWHRLDAEQAKLAGQWILRVSCQGRRLLEQSFFVFPE</sequence>
<evidence type="ECO:0000256" key="1">
    <source>
        <dbReference type="SAM" id="SignalP"/>
    </source>
</evidence>
<reference evidence="2 3" key="1">
    <citation type="submission" date="2017-02" db="EMBL/GenBank/DDBJ databases">
        <authorList>
            <person name="Peterson S.W."/>
        </authorList>
    </citation>
    <scope>NUCLEOTIDE SEQUENCE [LARGE SCALE GENOMIC DNA]</scope>
    <source>
        <strain evidence="2 3">DSM 16080</strain>
    </source>
</reference>
<dbReference type="Gene3D" id="2.60.40.2390">
    <property type="match status" value="1"/>
</dbReference>
<dbReference type="AlphaFoldDB" id="A0A1T4XX19"/>
<gene>
    <name evidence="2" type="ORF">SAMN02745704_02551</name>
</gene>
<dbReference type="OrthoDB" id="6312831at2"/>
<evidence type="ECO:0000313" key="2">
    <source>
        <dbReference type="EMBL" id="SKA94122.1"/>
    </source>
</evidence>
<dbReference type="RefSeq" id="WP_144019485.1">
    <property type="nucleotide sequence ID" value="NZ_FUYC01000019.1"/>
</dbReference>
<dbReference type="EMBL" id="FUYC01000019">
    <property type="protein sequence ID" value="SKA94122.1"/>
    <property type="molecule type" value="Genomic_DNA"/>
</dbReference>
<proteinExistence type="predicted"/>
<accession>A0A1T4XX19</accession>
<dbReference type="Proteomes" id="UP000190027">
    <property type="component" value="Unassembled WGS sequence"/>
</dbReference>
<dbReference type="PROSITE" id="PS51257">
    <property type="entry name" value="PROKAR_LIPOPROTEIN"/>
    <property type="match status" value="1"/>
</dbReference>
<evidence type="ECO:0000313" key="3">
    <source>
        <dbReference type="Proteomes" id="UP000190027"/>
    </source>
</evidence>
<evidence type="ECO:0008006" key="4">
    <source>
        <dbReference type="Google" id="ProtNLM"/>
    </source>
</evidence>